<dbReference type="Proteomes" id="UP000036947">
    <property type="component" value="Unassembled WGS sequence"/>
</dbReference>
<gene>
    <name evidence="1" type="ORF">TOPH_08100</name>
</gene>
<protein>
    <submittedName>
        <fullName evidence="1">Uncharacterized protein</fullName>
    </submittedName>
</protein>
<evidence type="ECO:0000313" key="1">
    <source>
        <dbReference type="EMBL" id="KND87236.1"/>
    </source>
</evidence>
<comment type="caution">
    <text evidence="1">The sequence shown here is derived from an EMBL/GenBank/DDBJ whole genome shotgun (WGS) entry which is preliminary data.</text>
</comment>
<sequence length="78" mass="8686">MSLAPPKPQPSHTYRPVLVSGIAAIRAFWQLNRQIRHTNGHPDNAWRTAAQCVAQQLRANSTTPPPLHLLPLQHPLSL</sequence>
<accession>A0A0L0MZM1</accession>
<reference evidence="1 2" key="1">
    <citation type="journal article" date="2015" name="BMC Genomics">
        <title>The genome of the truffle-parasite Tolypocladium ophioglossoides and the evolution of antifungal peptaibiotics.</title>
        <authorList>
            <person name="Quandt C.A."/>
            <person name="Bushley K.E."/>
            <person name="Spatafora J.W."/>
        </authorList>
    </citation>
    <scope>NUCLEOTIDE SEQUENCE [LARGE SCALE GENOMIC DNA]</scope>
    <source>
        <strain evidence="1 2">CBS 100239</strain>
    </source>
</reference>
<proteinExistence type="predicted"/>
<keyword evidence="2" id="KW-1185">Reference proteome</keyword>
<organism evidence="1 2">
    <name type="scientific">Tolypocladium ophioglossoides (strain CBS 100239)</name>
    <name type="common">Snaketongue truffleclub</name>
    <name type="synonym">Elaphocordyceps ophioglossoides</name>
    <dbReference type="NCBI Taxonomy" id="1163406"/>
    <lineage>
        <taxon>Eukaryota</taxon>
        <taxon>Fungi</taxon>
        <taxon>Dikarya</taxon>
        <taxon>Ascomycota</taxon>
        <taxon>Pezizomycotina</taxon>
        <taxon>Sordariomycetes</taxon>
        <taxon>Hypocreomycetidae</taxon>
        <taxon>Hypocreales</taxon>
        <taxon>Ophiocordycipitaceae</taxon>
        <taxon>Tolypocladium</taxon>
    </lineage>
</organism>
<dbReference type="EMBL" id="LFRF01000039">
    <property type="protein sequence ID" value="KND87236.1"/>
    <property type="molecule type" value="Genomic_DNA"/>
</dbReference>
<evidence type="ECO:0000313" key="2">
    <source>
        <dbReference type="Proteomes" id="UP000036947"/>
    </source>
</evidence>
<dbReference type="OrthoDB" id="4850586at2759"/>
<name>A0A0L0MZM1_TOLOC</name>
<dbReference type="AlphaFoldDB" id="A0A0L0MZM1"/>